<evidence type="ECO:0000256" key="8">
    <source>
        <dbReference type="ARBA" id="ARBA00022833"/>
    </source>
</evidence>
<dbReference type="PANTHER" id="PTHR46913">
    <property type="entry name" value="RING-H2 FINGER PROTEIN ATL16"/>
    <property type="match status" value="1"/>
</dbReference>
<dbReference type="GO" id="GO:0016567">
    <property type="term" value="P:protein ubiquitination"/>
    <property type="evidence" value="ECO:0007669"/>
    <property type="project" value="UniProtKB-UniPathway"/>
</dbReference>
<dbReference type="InterPro" id="IPR044600">
    <property type="entry name" value="ATL1/ATL16-like"/>
</dbReference>
<dbReference type="CDD" id="cd16461">
    <property type="entry name" value="RING-H2_EL5-like"/>
    <property type="match status" value="1"/>
</dbReference>
<evidence type="ECO:0000256" key="10">
    <source>
        <dbReference type="SAM" id="MobiDB-lite"/>
    </source>
</evidence>
<dbReference type="GO" id="GO:0008270">
    <property type="term" value="F:zinc ion binding"/>
    <property type="evidence" value="ECO:0007669"/>
    <property type="project" value="UniProtKB-KW"/>
</dbReference>
<evidence type="ECO:0000256" key="7">
    <source>
        <dbReference type="ARBA" id="ARBA00022786"/>
    </source>
</evidence>
<name>A0A7J6WH15_THATH</name>
<keyword evidence="5" id="KW-0479">Metal-binding</keyword>
<sequence>PLGEGLKEDVKEKLLIVIFDEDLRDNDSQCCVCLGDFELKEQLHQIPSCKHMFHIDCIHHWLKANHTCPLCRCYIHSTKIIDSVSPVGLNINLTGGGGGAESNDHQAGSSEQHAISIVDSNAGLSSQNVNQQVEESTGGRTFSREAGNSQESTSISVCPMDLVLQNSVVIIQVEMHTS</sequence>
<dbReference type="PROSITE" id="PS50089">
    <property type="entry name" value="ZF_RING_2"/>
    <property type="match status" value="1"/>
</dbReference>
<evidence type="ECO:0000259" key="11">
    <source>
        <dbReference type="PROSITE" id="PS50089"/>
    </source>
</evidence>
<gene>
    <name evidence="12" type="ORF">FRX31_014216</name>
</gene>
<dbReference type="EMBL" id="JABWDY010016301">
    <property type="protein sequence ID" value="KAF5196198.1"/>
    <property type="molecule type" value="Genomic_DNA"/>
</dbReference>
<dbReference type="PANTHER" id="PTHR46913:SF23">
    <property type="entry name" value="E3 UBIQUITIN-PROTEIN LIGASE RHA4A-RELATED"/>
    <property type="match status" value="1"/>
</dbReference>
<proteinExistence type="predicted"/>
<evidence type="ECO:0000256" key="1">
    <source>
        <dbReference type="ARBA" id="ARBA00000900"/>
    </source>
</evidence>
<evidence type="ECO:0000256" key="3">
    <source>
        <dbReference type="ARBA" id="ARBA00012483"/>
    </source>
</evidence>
<dbReference type="Gene3D" id="3.30.40.10">
    <property type="entry name" value="Zinc/RING finger domain, C3HC4 (zinc finger)"/>
    <property type="match status" value="1"/>
</dbReference>
<evidence type="ECO:0000256" key="5">
    <source>
        <dbReference type="ARBA" id="ARBA00022723"/>
    </source>
</evidence>
<dbReference type="AlphaFoldDB" id="A0A7J6WH15"/>
<dbReference type="Pfam" id="PF13639">
    <property type="entry name" value="zf-RING_2"/>
    <property type="match status" value="1"/>
</dbReference>
<dbReference type="SMART" id="SM00184">
    <property type="entry name" value="RING"/>
    <property type="match status" value="1"/>
</dbReference>
<keyword evidence="6 9" id="KW-0863">Zinc-finger</keyword>
<dbReference type="SUPFAM" id="SSF57850">
    <property type="entry name" value="RING/U-box"/>
    <property type="match status" value="1"/>
</dbReference>
<comment type="caution">
    <text evidence="12">The sequence shown here is derived from an EMBL/GenBank/DDBJ whole genome shotgun (WGS) entry which is preliminary data.</text>
</comment>
<reference evidence="12 13" key="1">
    <citation type="submission" date="2020-06" db="EMBL/GenBank/DDBJ databases">
        <title>Transcriptomic and genomic resources for Thalictrum thalictroides and T. hernandezii: Facilitating candidate gene discovery in an emerging model plant lineage.</title>
        <authorList>
            <person name="Arias T."/>
            <person name="Riano-Pachon D.M."/>
            <person name="Di Stilio V.S."/>
        </authorList>
    </citation>
    <scope>NUCLEOTIDE SEQUENCE [LARGE SCALE GENOMIC DNA]</scope>
    <source>
        <strain evidence="13">cv. WT478/WT964</strain>
        <tissue evidence="12">Leaves</tissue>
    </source>
</reference>
<dbReference type="InterPro" id="IPR013083">
    <property type="entry name" value="Znf_RING/FYVE/PHD"/>
</dbReference>
<feature type="non-terminal residue" evidence="12">
    <location>
        <position position="1"/>
    </location>
</feature>
<organism evidence="12 13">
    <name type="scientific">Thalictrum thalictroides</name>
    <name type="common">Rue-anemone</name>
    <name type="synonym">Anemone thalictroides</name>
    <dbReference type="NCBI Taxonomy" id="46969"/>
    <lineage>
        <taxon>Eukaryota</taxon>
        <taxon>Viridiplantae</taxon>
        <taxon>Streptophyta</taxon>
        <taxon>Embryophyta</taxon>
        <taxon>Tracheophyta</taxon>
        <taxon>Spermatophyta</taxon>
        <taxon>Magnoliopsida</taxon>
        <taxon>Ranunculales</taxon>
        <taxon>Ranunculaceae</taxon>
        <taxon>Thalictroideae</taxon>
        <taxon>Thalictrum</taxon>
    </lineage>
</organism>
<evidence type="ECO:0000256" key="6">
    <source>
        <dbReference type="ARBA" id="ARBA00022771"/>
    </source>
</evidence>
<feature type="domain" description="RING-type" evidence="11">
    <location>
        <begin position="30"/>
        <end position="72"/>
    </location>
</feature>
<accession>A0A7J6WH15</accession>
<dbReference type="InterPro" id="IPR001841">
    <property type="entry name" value="Znf_RING"/>
</dbReference>
<keyword evidence="13" id="KW-1185">Reference proteome</keyword>
<keyword evidence="8" id="KW-0862">Zinc</keyword>
<comment type="pathway">
    <text evidence="2">Protein modification; protein ubiquitination.</text>
</comment>
<evidence type="ECO:0000256" key="9">
    <source>
        <dbReference type="PROSITE-ProRule" id="PRU00175"/>
    </source>
</evidence>
<protein>
    <recommendedName>
        <fullName evidence="3">RING-type E3 ubiquitin transferase</fullName>
        <ecNumber evidence="3">2.3.2.27</ecNumber>
    </recommendedName>
</protein>
<evidence type="ECO:0000313" key="13">
    <source>
        <dbReference type="Proteomes" id="UP000554482"/>
    </source>
</evidence>
<dbReference type="Proteomes" id="UP000554482">
    <property type="component" value="Unassembled WGS sequence"/>
</dbReference>
<dbReference type="UniPathway" id="UPA00143"/>
<feature type="region of interest" description="Disordered" evidence="10">
    <location>
        <begin position="127"/>
        <end position="153"/>
    </location>
</feature>
<dbReference type="GO" id="GO:0061630">
    <property type="term" value="F:ubiquitin protein ligase activity"/>
    <property type="evidence" value="ECO:0007669"/>
    <property type="project" value="UniProtKB-EC"/>
</dbReference>
<dbReference type="EC" id="2.3.2.27" evidence="3"/>
<evidence type="ECO:0000313" key="12">
    <source>
        <dbReference type="EMBL" id="KAF5196198.1"/>
    </source>
</evidence>
<keyword evidence="7" id="KW-0833">Ubl conjugation pathway</keyword>
<dbReference type="OrthoDB" id="8062037at2759"/>
<keyword evidence="4" id="KW-0808">Transferase</keyword>
<evidence type="ECO:0000256" key="2">
    <source>
        <dbReference type="ARBA" id="ARBA00004906"/>
    </source>
</evidence>
<evidence type="ECO:0000256" key="4">
    <source>
        <dbReference type="ARBA" id="ARBA00022679"/>
    </source>
</evidence>
<comment type="catalytic activity">
    <reaction evidence="1">
        <text>S-ubiquitinyl-[E2 ubiquitin-conjugating enzyme]-L-cysteine + [acceptor protein]-L-lysine = [E2 ubiquitin-conjugating enzyme]-L-cysteine + N(6)-ubiquitinyl-[acceptor protein]-L-lysine.</text>
        <dbReference type="EC" id="2.3.2.27"/>
    </reaction>
</comment>